<accession>A0A1I5HD83</accession>
<dbReference type="Pfam" id="PF07009">
    <property type="entry name" value="NusG_II"/>
    <property type="match status" value="1"/>
</dbReference>
<keyword evidence="3" id="KW-1185">Reference proteome</keyword>
<dbReference type="CDD" id="cd09911">
    <property type="entry name" value="Lin0431_like"/>
    <property type="match status" value="1"/>
</dbReference>
<sequence>MKKNDLILAGVILTIAIGALIFVNLNKKEGNTVIVKVDGEVYKEFPLDVDATYEIKGANGGTNLLVIKDGYADITEASCPDEVCVVQPKINKSGETIVCLPNKVIIEINGENQSELDAIAN</sequence>
<keyword evidence="1" id="KW-1133">Transmembrane helix</keyword>
<feature type="transmembrane region" description="Helical" evidence="1">
    <location>
        <begin position="6"/>
        <end position="25"/>
    </location>
</feature>
<dbReference type="Gene3D" id="2.60.320.10">
    <property type="entry name" value="N-utilization substance G protein NusG, insert domain"/>
    <property type="match status" value="1"/>
</dbReference>
<dbReference type="RefSeq" id="WP_091687600.1">
    <property type="nucleotide sequence ID" value="NZ_BAABFM010000011.1"/>
</dbReference>
<reference evidence="2 3" key="1">
    <citation type="submission" date="2016-10" db="EMBL/GenBank/DDBJ databases">
        <authorList>
            <person name="de Groot N.N."/>
        </authorList>
    </citation>
    <scope>NUCLEOTIDE SEQUENCE [LARGE SCALE GENOMIC DNA]</scope>
    <source>
        <strain evidence="2 3">DSM 1283</strain>
    </source>
</reference>
<dbReference type="InterPro" id="IPR038690">
    <property type="entry name" value="NusG_2_sf"/>
</dbReference>
<protein>
    <submittedName>
        <fullName evidence="2">Uncharacterized protein</fullName>
    </submittedName>
</protein>
<dbReference type="Proteomes" id="UP000198806">
    <property type="component" value="Unassembled WGS sequence"/>
</dbReference>
<evidence type="ECO:0000313" key="3">
    <source>
        <dbReference type="Proteomes" id="UP000198806"/>
    </source>
</evidence>
<dbReference type="OrthoDB" id="47603at2"/>
<dbReference type="AlphaFoldDB" id="A0A1I5HD83"/>
<keyword evidence="1" id="KW-0472">Membrane</keyword>
<evidence type="ECO:0000256" key="1">
    <source>
        <dbReference type="SAM" id="Phobius"/>
    </source>
</evidence>
<evidence type="ECO:0000313" key="2">
    <source>
        <dbReference type="EMBL" id="SFO46177.1"/>
    </source>
</evidence>
<dbReference type="EMBL" id="FOWD01000028">
    <property type="protein sequence ID" value="SFO46177.1"/>
    <property type="molecule type" value="Genomic_DNA"/>
</dbReference>
<organism evidence="2 3">
    <name type="scientific">Anaerocolumna aminovalerica</name>
    <dbReference type="NCBI Taxonomy" id="1527"/>
    <lineage>
        <taxon>Bacteria</taxon>
        <taxon>Bacillati</taxon>
        <taxon>Bacillota</taxon>
        <taxon>Clostridia</taxon>
        <taxon>Lachnospirales</taxon>
        <taxon>Lachnospiraceae</taxon>
        <taxon>Anaerocolumna</taxon>
    </lineage>
</organism>
<dbReference type="STRING" id="1527.SAMN04489757_12843"/>
<gene>
    <name evidence="2" type="ORF">SAMN04489757_12843</name>
</gene>
<proteinExistence type="predicted"/>
<name>A0A1I5HD83_9FIRM</name>
<keyword evidence="1" id="KW-0812">Transmembrane</keyword>